<proteinExistence type="predicted"/>
<protein>
    <submittedName>
        <fullName evidence="1">Uncharacterized protein</fullName>
    </submittedName>
</protein>
<sequence>MLIKRVKSNMNSYKIKNQNFKLGSENKCGKEFLKFVFRGMESENGKELCSYTLEDFAISVMSFFLFHEPSNKKIEGNEKFDPLFNVSEKEIISFFRLKKIKLNEIKRNKKEETVLSFLRDIEERRPGGMISLVKAGINLGII</sequence>
<evidence type="ECO:0000313" key="2">
    <source>
        <dbReference type="Proteomes" id="UP000009375"/>
    </source>
</evidence>
<evidence type="ECO:0000313" key="1">
    <source>
        <dbReference type="EMBL" id="EEZ93226.1"/>
    </source>
</evidence>
<accession>D2EEK8</accession>
<reference evidence="1 2" key="1">
    <citation type="journal article" date="2010" name="Proc. Natl. Acad. Sci. U.S.A.">
        <title>Enigmatic, ultrasmall, uncultivated Archaea.</title>
        <authorList>
            <person name="Baker B.J."/>
            <person name="Comolli L.R."/>
            <person name="Dick G.J."/>
            <person name="Hauser L.J."/>
            <person name="Hyatt D."/>
            <person name="Dill B.D."/>
            <person name="Land M.L."/>
            <person name="Verberkmoes N.C."/>
            <person name="Hettich R.L."/>
            <person name="Banfield J.F."/>
        </authorList>
    </citation>
    <scope>NUCLEOTIDE SEQUENCE [LARGE SCALE GENOMIC DNA]</scope>
</reference>
<organism evidence="1 2">
    <name type="scientific">Candidatus Parvarchaeum acidiphilum ARMAN-4</name>
    <dbReference type="NCBI Taxonomy" id="662760"/>
    <lineage>
        <taxon>Archaea</taxon>
        <taxon>Candidatus Parvarchaeota</taxon>
        <taxon>Candidatus Parvarchaeum</taxon>
    </lineage>
</organism>
<dbReference type="AlphaFoldDB" id="D2EEK8"/>
<gene>
    <name evidence="1" type="ORF">BJBARM4_0153</name>
</gene>
<dbReference type="EMBL" id="GG730040">
    <property type="protein sequence ID" value="EEZ93226.1"/>
    <property type="molecule type" value="Genomic_DNA"/>
</dbReference>
<name>D2EEK8_PARA4</name>
<dbReference type="Proteomes" id="UP000009375">
    <property type="component" value="Unassembled WGS sequence"/>
</dbReference>